<accession>A0A3G6J1L6</accession>
<evidence type="ECO:0000256" key="12">
    <source>
        <dbReference type="PIRNR" id="PIRNR015601"/>
    </source>
</evidence>
<dbReference type="RefSeq" id="WP_123934823.1">
    <property type="nucleotide sequence ID" value="NZ_CP033897.1"/>
</dbReference>
<dbReference type="InterPro" id="IPR046886">
    <property type="entry name" value="RsmE_MTase_dom"/>
</dbReference>
<evidence type="ECO:0000256" key="4">
    <source>
        <dbReference type="ARBA" id="ARBA00013673"/>
    </source>
</evidence>
<keyword evidence="6 12" id="KW-0698">rRNA processing</keyword>
<organism evidence="15 16">
    <name type="scientific">Corynebacterium gerontici</name>
    <dbReference type="NCBI Taxonomy" id="2079234"/>
    <lineage>
        <taxon>Bacteria</taxon>
        <taxon>Bacillati</taxon>
        <taxon>Actinomycetota</taxon>
        <taxon>Actinomycetes</taxon>
        <taxon>Mycobacteriales</taxon>
        <taxon>Corynebacteriaceae</taxon>
        <taxon>Corynebacterium</taxon>
    </lineage>
</organism>
<dbReference type="NCBIfam" id="TIGR00046">
    <property type="entry name" value="RsmE family RNA methyltransferase"/>
    <property type="match status" value="1"/>
</dbReference>
<dbReference type="EC" id="2.1.1.193" evidence="3 12"/>
<keyword evidence="16" id="KW-1185">Reference proteome</keyword>
<comment type="catalytic activity">
    <reaction evidence="11 12">
        <text>uridine(1498) in 16S rRNA + S-adenosyl-L-methionine = N(3)-methyluridine(1498) in 16S rRNA + S-adenosyl-L-homocysteine + H(+)</text>
        <dbReference type="Rhea" id="RHEA:42920"/>
        <dbReference type="Rhea" id="RHEA-COMP:10283"/>
        <dbReference type="Rhea" id="RHEA-COMP:10284"/>
        <dbReference type="ChEBI" id="CHEBI:15378"/>
        <dbReference type="ChEBI" id="CHEBI:57856"/>
        <dbReference type="ChEBI" id="CHEBI:59789"/>
        <dbReference type="ChEBI" id="CHEBI:65315"/>
        <dbReference type="ChEBI" id="CHEBI:74502"/>
        <dbReference type="EC" id="2.1.1.193"/>
    </reaction>
</comment>
<dbReference type="PANTHER" id="PTHR30027">
    <property type="entry name" value="RIBOSOMAL RNA SMALL SUBUNIT METHYLTRANSFERASE E"/>
    <property type="match status" value="1"/>
</dbReference>
<dbReference type="SUPFAM" id="SSF88697">
    <property type="entry name" value="PUA domain-like"/>
    <property type="match status" value="1"/>
</dbReference>
<protein>
    <recommendedName>
        <fullName evidence="4 12">Ribosomal RNA small subunit methyltransferase E</fullName>
        <ecNumber evidence="3 12">2.1.1.193</ecNumber>
    </recommendedName>
</protein>
<evidence type="ECO:0000256" key="3">
    <source>
        <dbReference type="ARBA" id="ARBA00012328"/>
    </source>
</evidence>
<keyword evidence="5 12" id="KW-0963">Cytoplasm</keyword>
<keyword evidence="7 12" id="KW-0489">Methyltransferase</keyword>
<dbReference type="InterPro" id="IPR006700">
    <property type="entry name" value="RsmE"/>
</dbReference>
<feature type="domain" description="Ribosomal RNA small subunit methyltransferase E PUA-like" evidence="14">
    <location>
        <begin position="18"/>
        <end position="66"/>
    </location>
</feature>
<proteinExistence type="inferred from homology"/>
<evidence type="ECO:0000313" key="16">
    <source>
        <dbReference type="Proteomes" id="UP000271587"/>
    </source>
</evidence>
<dbReference type="Pfam" id="PF04452">
    <property type="entry name" value="Methyltrans_RNA"/>
    <property type="match status" value="1"/>
</dbReference>
<evidence type="ECO:0000256" key="7">
    <source>
        <dbReference type="ARBA" id="ARBA00022603"/>
    </source>
</evidence>
<dbReference type="InterPro" id="IPR029026">
    <property type="entry name" value="tRNA_m1G_MTases_N"/>
</dbReference>
<dbReference type="Pfam" id="PF20260">
    <property type="entry name" value="PUA_4"/>
    <property type="match status" value="1"/>
</dbReference>
<dbReference type="SUPFAM" id="SSF75217">
    <property type="entry name" value="alpha/beta knot"/>
    <property type="match status" value="1"/>
</dbReference>
<evidence type="ECO:0000259" key="13">
    <source>
        <dbReference type="Pfam" id="PF04452"/>
    </source>
</evidence>
<dbReference type="AlphaFoldDB" id="A0A3G6J1L6"/>
<dbReference type="KEGG" id="cgk:CGERO_07950"/>
<dbReference type="InterPro" id="IPR029028">
    <property type="entry name" value="Alpha/beta_knot_MTases"/>
</dbReference>
<dbReference type="NCBIfam" id="NF008693">
    <property type="entry name" value="PRK11713.2-3"/>
    <property type="match status" value="1"/>
</dbReference>
<evidence type="ECO:0000256" key="10">
    <source>
        <dbReference type="ARBA" id="ARBA00025699"/>
    </source>
</evidence>
<gene>
    <name evidence="15" type="primary">rsmE</name>
    <name evidence="15" type="ORF">CGERO_07950</name>
</gene>
<dbReference type="InterPro" id="IPR015947">
    <property type="entry name" value="PUA-like_sf"/>
</dbReference>
<dbReference type="GO" id="GO:0070475">
    <property type="term" value="P:rRNA base methylation"/>
    <property type="evidence" value="ECO:0007669"/>
    <property type="project" value="TreeGrafter"/>
</dbReference>
<keyword evidence="9 12" id="KW-0949">S-adenosyl-L-methionine</keyword>
<feature type="domain" description="Ribosomal RNA small subunit methyltransferase E methyltransferase" evidence="13">
    <location>
        <begin position="74"/>
        <end position="235"/>
    </location>
</feature>
<name>A0A3G6J1L6_9CORY</name>
<dbReference type="GO" id="GO:0005737">
    <property type="term" value="C:cytoplasm"/>
    <property type="evidence" value="ECO:0007669"/>
    <property type="project" value="UniProtKB-SubCell"/>
</dbReference>
<evidence type="ECO:0000256" key="1">
    <source>
        <dbReference type="ARBA" id="ARBA00004496"/>
    </source>
</evidence>
<evidence type="ECO:0000256" key="8">
    <source>
        <dbReference type="ARBA" id="ARBA00022679"/>
    </source>
</evidence>
<dbReference type="EMBL" id="CP033897">
    <property type="protein sequence ID" value="AZA11887.1"/>
    <property type="molecule type" value="Genomic_DNA"/>
</dbReference>
<dbReference type="FunFam" id="3.40.1280.10:FF:000023">
    <property type="entry name" value="Ribosomal RNA small subunit methyltransferase E"/>
    <property type="match status" value="1"/>
</dbReference>
<sequence length="242" mass="25663">MSLPVFITEDLEGDTLTLSGSEGKHAVTVKRITVGERIQLVDAHGAFAICEVTGTSGKDRLQARVLERGTTPAPTPAVTVFQALPKSERSELTVDLLTQAGVDRIVPWEASRCIAKWQGAKRDKGQAKWMQAAVAAAKQSRRARVPNVEKLASTKEVAAMLAGFEQVMVLHESATQSIKEVELAQADSLALIIGPEGGISDEELAAFQAAGAHAMKLGPEVLRTATAGMVALAAIGVKTSRW</sequence>
<evidence type="ECO:0000256" key="2">
    <source>
        <dbReference type="ARBA" id="ARBA00005528"/>
    </source>
</evidence>
<dbReference type="OrthoDB" id="9808126at2"/>
<keyword evidence="8 12" id="KW-0808">Transferase</keyword>
<dbReference type="Gene3D" id="2.40.240.20">
    <property type="entry name" value="Hypothetical PUA domain-like, domain 1"/>
    <property type="match status" value="1"/>
</dbReference>
<evidence type="ECO:0000256" key="6">
    <source>
        <dbReference type="ARBA" id="ARBA00022552"/>
    </source>
</evidence>
<evidence type="ECO:0000256" key="9">
    <source>
        <dbReference type="ARBA" id="ARBA00022691"/>
    </source>
</evidence>
<evidence type="ECO:0000259" key="14">
    <source>
        <dbReference type="Pfam" id="PF20260"/>
    </source>
</evidence>
<dbReference type="Proteomes" id="UP000271587">
    <property type="component" value="Chromosome"/>
</dbReference>
<reference evidence="15 16" key="1">
    <citation type="submission" date="2018-11" db="EMBL/GenBank/DDBJ databases">
        <authorList>
            <person name="Kleinhagauer T."/>
            <person name="Glaeser S.P."/>
            <person name="Spergser J."/>
            <person name="Ruckert C."/>
            <person name="Kaempfer P."/>
            <person name="Busse H.-J."/>
        </authorList>
    </citation>
    <scope>NUCLEOTIDE SEQUENCE [LARGE SCALE GENOMIC DNA]</scope>
    <source>
        <strain evidence="15 16">W8</strain>
    </source>
</reference>
<dbReference type="InterPro" id="IPR046887">
    <property type="entry name" value="RsmE_PUA-like"/>
</dbReference>
<evidence type="ECO:0000313" key="15">
    <source>
        <dbReference type="EMBL" id="AZA11887.1"/>
    </source>
</evidence>
<dbReference type="Gene3D" id="3.40.1280.10">
    <property type="match status" value="1"/>
</dbReference>
<evidence type="ECO:0000256" key="5">
    <source>
        <dbReference type="ARBA" id="ARBA00022490"/>
    </source>
</evidence>
<comment type="subcellular location">
    <subcellularLocation>
        <location evidence="1 12">Cytoplasm</location>
    </subcellularLocation>
</comment>
<comment type="similarity">
    <text evidence="2 12">Belongs to the RNA methyltransferase RsmE family.</text>
</comment>
<comment type="function">
    <text evidence="10 12">Specifically methylates the N3 position of the uracil ring of uridine 1498 (m3U1498) in 16S rRNA. Acts on the fully assembled 30S ribosomal subunit.</text>
</comment>
<dbReference type="CDD" id="cd18084">
    <property type="entry name" value="RsmE-like"/>
    <property type="match status" value="1"/>
</dbReference>
<dbReference type="PANTHER" id="PTHR30027:SF3">
    <property type="entry name" value="16S RRNA (URACIL(1498)-N(3))-METHYLTRANSFERASE"/>
    <property type="match status" value="1"/>
</dbReference>
<evidence type="ECO:0000256" key="11">
    <source>
        <dbReference type="ARBA" id="ARBA00047944"/>
    </source>
</evidence>
<dbReference type="PIRSF" id="PIRSF015601">
    <property type="entry name" value="MTase_slr0722"/>
    <property type="match status" value="1"/>
</dbReference>
<dbReference type="GO" id="GO:0070042">
    <property type="term" value="F:rRNA (uridine-N3-)-methyltransferase activity"/>
    <property type="evidence" value="ECO:0007669"/>
    <property type="project" value="TreeGrafter"/>
</dbReference>